<protein>
    <submittedName>
        <fullName evidence="3">13166_t:CDS:1</fullName>
    </submittedName>
</protein>
<reference evidence="3" key="1">
    <citation type="submission" date="2021-06" db="EMBL/GenBank/DDBJ databases">
        <authorList>
            <person name="Kallberg Y."/>
            <person name="Tangrot J."/>
            <person name="Rosling A."/>
        </authorList>
    </citation>
    <scope>NUCLEOTIDE SEQUENCE</scope>
    <source>
        <strain evidence="3">CL551</strain>
    </source>
</reference>
<feature type="non-terminal residue" evidence="3">
    <location>
        <position position="248"/>
    </location>
</feature>
<gene>
    <name evidence="3" type="ORF">AMORRO_LOCUS13222</name>
</gene>
<organism evidence="3 4">
    <name type="scientific">Acaulospora morrowiae</name>
    <dbReference type="NCBI Taxonomy" id="94023"/>
    <lineage>
        <taxon>Eukaryota</taxon>
        <taxon>Fungi</taxon>
        <taxon>Fungi incertae sedis</taxon>
        <taxon>Mucoromycota</taxon>
        <taxon>Glomeromycotina</taxon>
        <taxon>Glomeromycetes</taxon>
        <taxon>Diversisporales</taxon>
        <taxon>Acaulosporaceae</taxon>
        <taxon>Acaulospora</taxon>
    </lineage>
</organism>
<dbReference type="Pfam" id="PF24535">
    <property type="entry name" value="DUF7598"/>
    <property type="match status" value="2"/>
</dbReference>
<keyword evidence="1" id="KW-1133">Transmembrane helix</keyword>
<feature type="transmembrane region" description="Helical" evidence="1">
    <location>
        <begin position="140"/>
        <end position="159"/>
    </location>
</feature>
<proteinExistence type="predicted"/>
<evidence type="ECO:0000259" key="2">
    <source>
        <dbReference type="Pfam" id="PF24535"/>
    </source>
</evidence>
<evidence type="ECO:0000313" key="3">
    <source>
        <dbReference type="EMBL" id="CAG8719166.1"/>
    </source>
</evidence>
<comment type="caution">
    <text evidence="3">The sequence shown here is derived from an EMBL/GenBank/DDBJ whole genome shotgun (WGS) entry which is preliminary data.</text>
</comment>
<dbReference type="AlphaFoldDB" id="A0A9N9I4J6"/>
<keyword evidence="4" id="KW-1185">Reference proteome</keyword>
<keyword evidence="1" id="KW-0472">Membrane</keyword>
<evidence type="ECO:0000313" key="4">
    <source>
        <dbReference type="Proteomes" id="UP000789342"/>
    </source>
</evidence>
<feature type="transmembrane region" description="Helical" evidence="1">
    <location>
        <begin position="180"/>
        <end position="198"/>
    </location>
</feature>
<feature type="transmembrane region" description="Helical" evidence="1">
    <location>
        <begin position="54"/>
        <end position="71"/>
    </location>
</feature>
<feature type="domain" description="DUF7598" evidence="2">
    <location>
        <begin position="136"/>
        <end position="233"/>
    </location>
</feature>
<feature type="transmembrane region" description="Helical" evidence="1">
    <location>
        <begin position="14"/>
        <end position="33"/>
    </location>
</feature>
<dbReference type="Proteomes" id="UP000789342">
    <property type="component" value="Unassembled WGS sequence"/>
</dbReference>
<dbReference type="OrthoDB" id="5327148at2759"/>
<dbReference type="EMBL" id="CAJVPV010021853">
    <property type="protein sequence ID" value="CAG8719166.1"/>
    <property type="molecule type" value="Genomic_DNA"/>
</dbReference>
<keyword evidence="1" id="KW-0812">Transmembrane</keyword>
<name>A0A9N9I4J6_9GLOM</name>
<accession>A0A9N9I4J6</accession>
<sequence>NVKGFPGLGQSNTLFQFMNRIVIAIWALVLILSEVGWPRRIFMWFPMLDETHSWACFGLLQMIIGSLILGYDSGINSIDFLGYSTRLVRVRNWNNLCVPWIIRRHFAKGGSPDYHEFGKITSPVLHLNVKGFPGLGQSNIFFQFVNRIVIVIWAFVLILSEIGWPKRIHKWFPILDDSHGWVCFGLLQIIMGSLILGHDSGINSIDFLGYGLHVFIVVPGWFVFVIGIIYVLLGSFGGASLKADRRIV</sequence>
<dbReference type="InterPro" id="IPR056019">
    <property type="entry name" value="DUF7598"/>
</dbReference>
<feature type="domain" description="DUF7598" evidence="2">
    <location>
        <begin position="9"/>
        <end position="85"/>
    </location>
</feature>
<evidence type="ECO:0000256" key="1">
    <source>
        <dbReference type="SAM" id="Phobius"/>
    </source>
</evidence>
<feature type="transmembrane region" description="Helical" evidence="1">
    <location>
        <begin position="210"/>
        <end position="233"/>
    </location>
</feature>